<dbReference type="Pfam" id="PF01695">
    <property type="entry name" value="IstB_IS21"/>
    <property type="match status" value="1"/>
</dbReference>
<keyword evidence="3" id="KW-1185">Reference proteome</keyword>
<organism evidence="2 3">
    <name type="scientific">Pandoraea communis</name>
    <dbReference type="NCBI Taxonomy" id="2508297"/>
    <lineage>
        <taxon>Bacteria</taxon>
        <taxon>Pseudomonadati</taxon>
        <taxon>Pseudomonadota</taxon>
        <taxon>Betaproteobacteria</taxon>
        <taxon>Burkholderiales</taxon>
        <taxon>Burkholderiaceae</taxon>
        <taxon>Pandoraea</taxon>
    </lineage>
</organism>
<reference evidence="2 3" key="1">
    <citation type="submission" date="2019-08" db="EMBL/GenBank/DDBJ databases">
        <authorList>
            <person name="Peeters C."/>
        </authorList>
    </citation>
    <scope>NUCLEOTIDE SEQUENCE [LARGE SCALE GENOMIC DNA]</scope>
    <source>
        <strain evidence="2 3">LMG 31111</strain>
    </source>
</reference>
<evidence type="ECO:0000313" key="2">
    <source>
        <dbReference type="EMBL" id="VVE27337.1"/>
    </source>
</evidence>
<protein>
    <submittedName>
        <fullName evidence="2">DNA replication protein DnaC</fullName>
    </submittedName>
</protein>
<dbReference type="InterPro" id="IPR027417">
    <property type="entry name" value="P-loop_NTPase"/>
</dbReference>
<gene>
    <name evidence="2" type="primary">dnaC</name>
    <name evidence="2" type="ORF">PCO31111_03471</name>
</gene>
<proteinExistence type="predicted"/>
<dbReference type="Proteomes" id="UP000383971">
    <property type="component" value="Unassembled WGS sequence"/>
</dbReference>
<dbReference type="RefSeq" id="WP_254435358.1">
    <property type="nucleotide sequence ID" value="NZ_CABPSE010000012.1"/>
</dbReference>
<dbReference type="GO" id="GO:0005524">
    <property type="term" value="F:ATP binding"/>
    <property type="evidence" value="ECO:0007669"/>
    <property type="project" value="InterPro"/>
</dbReference>
<dbReference type="InterPro" id="IPR002611">
    <property type="entry name" value="IstB_ATP-bd"/>
</dbReference>
<accession>A0A5E4WQZ1</accession>
<dbReference type="AlphaFoldDB" id="A0A5E4WQZ1"/>
<dbReference type="EMBL" id="CABPSE010000012">
    <property type="protein sequence ID" value="VVE27337.1"/>
    <property type="molecule type" value="Genomic_DNA"/>
</dbReference>
<dbReference type="Gene3D" id="3.40.50.300">
    <property type="entry name" value="P-loop containing nucleotide triphosphate hydrolases"/>
    <property type="match status" value="1"/>
</dbReference>
<dbReference type="PANTHER" id="PTHR30050">
    <property type="entry name" value="CHROMOSOMAL REPLICATION INITIATOR PROTEIN DNAA"/>
    <property type="match status" value="1"/>
</dbReference>
<dbReference type="PANTHER" id="PTHR30050:SF4">
    <property type="entry name" value="ATP-BINDING PROTEIN RV3427C IN INSERTION SEQUENCE-RELATED"/>
    <property type="match status" value="1"/>
</dbReference>
<dbReference type="SUPFAM" id="SSF52540">
    <property type="entry name" value="P-loop containing nucleoside triphosphate hydrolases"/>
    <property type="match status" value="1"/>
</dbReference>
<evidence type="ECO:0000313" key="3">
    <source>
        <dbReference type="Proteomes" id="UP000383971"/>
    </source>
</evidence>
<sequence>MTAATAKPIHSGFHNPPLTREEACATHGPFEARCFLGSAWTACPTCAAEEKAREQAEADAKVRADAVLRWQRKIGEAGIPERFRDRRLSSYVATLDGQKRALSFAQGYAAGFGEIRKTGRSALFIGLPGTGKTHLAVGIGLEIMEHHGAAVLFTTVMRAVRRVKDTWGRGSDESESEAIAALVFPDLLILDEVGVQFGSDTEKLLLFDILNERYEKRRPTILMSNLTLDDTDEGGRVVPGIKSYLGERVFDRLREDSGEFVVFDWPSHRKGGDHA</sequence>
<feature type="domain" description="AAA+ ATPase" evidence="1">
    <location>
        <begin position="118"/>
        <end position="259"/>
    </location>
</feature>
<dbReference type="InterPro" id="IPR003593">
    <property type="entry name" value="AAA+_ATPase"/>
</dbReference>
<dbReference type="CDD" id="cd00009">
    <property type="entry name" value="AAA"/>
    <property type="match status" value="1"/>
</dbReference>
<dbReference type="GO" id="GO:0006260">
    <property type="term" value="P:DNA replication"/>
    <property type="evidence" value="ECO:0007669"/>
    <property type="project" value="TreeGrafter"/>
</dbReference>
<evidence type="ECO:0000259" key="1">
    <source>
        <dbReference type="SMART" id="SM00382"/>
    </source>
</evidence>
<dbReference type="SMART" id="SM00382">
    <property type="entry name" value="AAA"/>
    <property type="match status" value="1"/>
</dbReference>
<name>A0A5E4WQZ1_9BURK</name>